<comment type="caution">
    <text evidence="2">The sequence shown here is derived from an EMBL/GenBank/DDBJ whole genome shotgun (WGS) entry which is preliminary data.</text>
</comment>
<name>A0A419Q0A0_CLOSI</name>
<organism evidence="2 3">
    <name type="scientific">Clonorchis sinensis</name>
    <name type="common">Chinese liver fluke</name>
    <dbReference type="NCBI Taxonomy" id="79923"/>
    <lineage>
        <taxon>Eukaryota</taxon>
        <taxon>Metazoa</taxon>
        <taxon>Spiralia</taxon>
        <taxon>Lophotrochozoa</taxon>
        <taxon>Platyhelminthes</taxon>
        <taxon>Trematoda</taxon>
        <taxon>Digenea</taxon>
        <taxon>Opisthorchiida</taxon>
        <taxon>Opisthorchiata</taxon>
        <taxon>Opisthorchiidae</taxon>
        <taxon>Clonorchis</taxon>
    </lineage>
</organism>
<accession>A0A419Q0A0</accession>
<feature type="region of interest" description="Disordered" evidence="1">
    <location>
        <begin position="33"/>
        <end position="61"/>
    </location>
</feature>
<evidence type="ECO:0000256" key="1">
    <source>
        <dbReference type="SAM" id="MobiDB-lite"/>
    </source>
</evidence>
<evidence type="ECO:0000313" key="3">
    <source>
        <dbReference type="Proteomes" id="UP000286415"/>
    </source>
</evidence>
<keyword evidence="3" id="KW-1185">Reference proteome</keyword>
<protein>
    <submittedName>
        <fullName evidence="2">Uncharacterized protein</fullName>
    </submittedName>
</protein>
<proteinExistence type="predicted"/>
<dbReference type="InParanoid" id="A0A419Q0A0"/>
<dbReference type="EMBL" id="NIRI02000013">
    <property type="protein sequence ID" value="KAG5453509.1"/>
    <property type="molecule type" value="Genomic_DNA"/>
</dbReference>
<sequence length="270" mass="31069">MSQWLEREFTERKPSCFLPVVWQLGTERVLQPRDINRPSEPSGHQFAQISKQTESQSVRPLQNSKLDQCSMPITWRLLKHEAAWCSTFSCLETSQTRDSAGFQAASCYKISQYIVPRETTHKVAETASTAHDRFRPSWDSSRRRSPRVSVRLMFYLNPYWTGCEKYTHLPINLFCAEDSTASLVYGILQLNVLPKADSRFIRYDIRDIAAYFHTENYSQDPPRQEVYARGGNLQLFTGGSPATQLGLSFMSSVLRPYMYCNILNIVPTET</sequence>
<dbReference type="AlphaFoldDB" id="A0A419Q0A0"/>
<reference evidence="2 3" key="1">
    <citation type="journal article" date="2018" name="Biotechnol. Adv.">
        <title>Improved genomic resources and new bioinformatic workflow for the carcinogenic parasite Clonorchis sinensis: Biotechnological implications.</title>
        <authorList>
            <person name="Wang D."/>
            <person name="Korhonen P.K."/>
            <person name="Gasser R.B."/>
            <person name="Young N.D."/>
        </authorList>
    </citation>
    <scope>NUCLEOTIDE SEQUENCE [LARGE SCALE GENOMIC DNA]</scope>
    <source>
        <strain evidence="2">Cs-k2</strain>
    </source>
</reference>
<dbReference type="Proteomes" id="UP000286415">
    <property type="component" value="Unassembled WGS sequence"/>
</dbReference>
<gene>
    <name evidence="2" type="ORF">CSKR_112253</name>
</gene>
<evidence type="ECO:0000313" key="2">
    <source>
        <dbReference type="EMBL" id="KAG5453509.1"/>
    </source>
</evidence>
<reference evidence="2 3" key="2">
    <citation type="journal article" date="2021" name="Genomics">
        <title>High-quality reference genome for Clonorchis sinensis.</title>
        <authorList>
            <person name="Young N.D."/>
            <person name="Stroehlein A.J."/>
            <person name="Kinkar L."/>
            <person name="Wang T."/>
            <person name="Sohn W.M."/>
            <person name="Chang B.C.H."/>
            <person name="Kaur P."/>
            <person name="Weisz D."/>
            <person name="Dudchenko O."/>
            <person name="Aiden E.L."/>
            <person name="Korhonen P.K."/>
            <person name="Gasser R.B."/>
        </authorList>
    </citation>
    <scope>NUCLEOTIDE SEQUENCE [LARGE SCALE GENOMIC DNA]</scope>
    <source>
        <strain evidence="2">Cs-k2</strain>
    </source>
</reference>
<feature type="compositionally biased region" description="Polar residues" evidence="1">
    <location>
        <begin position="45"/>
        <end position="61"/>
    </location>
</feature>